<dbReference type="PANTHER" id="PTHR35658:SF1">
    <property type="entry name" value="CHROMOSOME 21 OPEN READING FRAME 62"/>
    <property type="match status" value="1"/>
</dbReference>
<accession>A0A6J2V5G6</accession>
<reference evidence="3" key="1">
    <citation type="submission" date="2025-08" db="UniProtKB">
        <authorList>
            <consortium name="RefSeq"/>
        </authorList>
    </citation>
    <scope>IDENTIFICATION</scope>
</reference>
<dbReference type="InterPro" id="IPR029250">
    <property type="entry name" value="ECPIP"/>
</dbReference>
<evidence type="ECO:0000313" key="2">
    <source>
        <dbReference type="Proteomes" id="UP000504632"/>
    </source>
</evidence>
<keyword evidence="1" id="KW-0732">Signal</keyword>
<feature type="signal peptide" evidence="1">
    <location>
        <begin position="1"/>
        <end position="21"/>
    </location>
</feature>
<dbReference type="Pfam" id="PF15137">
    <property type="entry name" value="ECPIP"/>
    <property type="match status" value="1"/>
</dbReference>
<keyword evidence="2" id="KW-1185">Reference proteome</keyword>
<protein>
    <submittedName>
        <fullName evidence="3">Uncharacterized protein LOC115810406</fullName>
    </submittedName>
</protein>
<sequence>MVLQVHLGCVILSCLVWLTLPAFPWSEFKLAYVTDHSLIKCTCVKDLAACVIDSSECNCKNQSFSALWLASSSSLVHVKRLTVWYTSPLNVALLLNHSEIRHLSLVRCNSSEGKPTSTSFTDYFAVQQLERLTVSFPLWRSGQTQDIVLGRDMGALYHEEARLAIIQTSVLLGETNLKAYTVHTIVDSSGLPAFPNLFTFQDGLPETSSIFVTFLY</sequence>
<dbReference type="Proteomes" id="UP000504632">
    <property type="component" value="Chromosome 4"/>
</dbReference>
<proteinExistence type="predicted"/>
<dbReference type="RefSeq" id="XP_030628195.1">
    <property type="nucleotide sequence ID" value="XM_030772335.1"/>
</dbReference>
<feature type="chain" id="PRO_5026966454" evidence="1">
    <location>
        <begin position="22"/>
        <end position="216"/>
    </location>
</feature>
<dbReference type="PANTHER" id="PTHR35658">
    <property type="entry name" value="RCG58666, ISOFORM CRA_A"/>
    <property type="match status" value="1"/>
</dbReference>
<dbReference type="AlphaFoldDB" id="A0A6J2V5G6"/>
<dbReference type="InParanoid" id="A0A6J2V5G6"/>
<name>A0A6J2V5G6_CHACN</name>
<organism evidence="2 3">
    <name type="scientific">Chanos chanos</name>
    <name type="common">Milkfish</name>
    <name type="synonym">Mugil chanos</name>
    <dbReference type="NCBI Taxonomy" id="29144"/>
    <lineage>
        <taxon>Eukaryota</taxon>
        <taxon>Metazoa</taxon>
        <taxon>Chordata</taxon>
        <taxon>Craniata</taxon>
        <taxon>Vertebrata</taxon>
        <taxon>Euteleostomi</taxon>
        <taxon>Actinopterygii</taxon>
        <taxon>Neopterygii</taxon>
        <taxon>Teleostei</taxon>
        <taxon>Ostariophysi</taxon>
        <taxon>Gonorynchiformes</taxon>
        <taxon>Chanidae</taxon>
        <taxon>Chanos</taxon>
    </lineage>
</organism>
<evidence type="ECO:0000313" key="3">
    <source>
        <dbReference type="RefSeq" id="XP_030628195.1"/>
    </source>
</evidence>
<dbReference type="OrthoDB" id="8547757at2759"/>
<evidence type="ECO:0000256" key="1">
    <source>
        <dbReference type="SAM" id="SignalP"/>
    </source>
</evidence>
<dbReference type="GeneID" id="115810406"/>
<gene>
    <name evidence="3" type="primary">LOC115810406</name>
</gene>